<evidence type="ECO:0000259" key="7">
    <source>
        <dbReference type="PROSITE" id="PS50048"/>
    </source>
</evidence>
<dbReference type="CDD" id="cd00067">
    <property type="entry name" value="GAL4"/>
    <property type="match status" value="1"/>
</dbReference>
<dbReference type="GO" id="GO:0005634">
    <property type="term" value="C:nucleus"/>
    <property type="evidence" value="ECO:0007669"/>
    <property type="project" value="TreeGrafter"/>
</dbReference>
<dbReference type="GO" id="GO:0006351">
    <property type="term" value="P:DNA-templated transcription"/>
    <property type="evidence" value="ECO:0007669"/>
    <property type="project" value="InterPro"/>
</dbReference>
<organism evidence="8 9">
    <name type="scientific">Penicillium angulare</name>
    <dbReference type="NCBI Taxonomy" id="116970"/>
    <lineage>
        <taxon>Eukaryota</taxon>
        <taxon>Fungi</taxon>
        <taxon>Dikarya</taxon>
        <taxon>Ascomycota</taxon>
        <taxon>Pezizomycotina</taxon>
        <taxon>Eurotiomycetes</taxon>
        <taxon>Eurotiomycetidae</taxon>
        <taxon>Eurotiales</taxon>
        <taxon>Aspergillaceae</taxon>
        <taxon>Penicillium</taxon>
    </lineage>
</organism>
<evidence type="ECO:0000256" key="4">
    <source>
        <dbReference type="ARBA" id="ARBA00023163"/>
    </source>
</evidence>
<accession>A0A9W9ESV8</accession>
<reference evidence="8" key="2">
    <citation type="journal article" date="2023" name="IMA Fungus">
        <title>Comparative genomic study of the Penicillium genus elucidates a diverse pangenome and 15 lateral gene transfer events.</title>
        <authorList>
            <person name="Petersen C."/>
            <person name="Sorensen T."/>
            <person name="Nielsen M.R."/>
            <person name="Sondergaard T.E."/>
            <person name="Sorensen J.L."/>
            <person name="Fitzpatrick D.A."/>
            <person name="Frisvad J.C."/>
            <person name="Nielsen K.L."/>
        </authorList>
    </citation>
    <scope>NUCLEOTIDE SEQUENCE</scope>
    <source>
        <strain evidence="8">IBT 30069</strain>
    </source>
</reference>
<dbReference type="Pfam" id="PF04082">
    <property type="entry name" value="Fungal_trans"/>
    <property type="match status" value="1"/>
</dbReference>
<reference evidence="8" key="1">
    <citation type="submission" date="2022-11" db="EMBL/GenBank/DDBJ databases">
        <authorList>
            <person name="Petersen C."/>
        </authorList>
    </citation>
    <scope>NUCLEOTIDE SEQUENCE</scope>
    <source>
        <strain evidence="8">IBT 30069</strain>
    </source>
</reference>
<dbReference type="OrthoDB" id="3034343at2759"/>
<dbReference type="EMBL" id="JAPQKH010000007">
    <property type="protein sequence ID" value="KAJ5087251.1"/>
    <property type="molecule type" value="Genomic_DNA"/>
</dbReference>
<dbReference type="InterPro" id="IPR036864">
    <property type="entry name" value="Zn2-C6_fun-type_DNA-bd_sf"/>
</dbReference>
<proteinExistence type="predicted"/>
<dbReference type="PANTHER" id="PTHR31668:SF4">
    <property type="entry name" value="TRANSCRIPTIONAL ACTIVATOR PROTEIN DAL81"/>
    <property type="match status" value="1"/>
</dbReference>
<dbReference type="PROSITE" id="PS50048">
    <property type="entry name" value="ZN2_CY6_FUNGAL_2"/>
    <property type="match status" value="1"/>
</dbReference>
<name>A0A9W9ESV8_9EURO</name>
<evidence type="ECO:0000313" key="8">
    <source>
        <dbReference type="EMBL" id="KAJ5087251.1"/>
    </source>
</evidence>
<keyword evidence="2" id="KW-0805">Transcription regulation</keyword>
<dbReference type="SMART" id="SM00066">
    <property type="entry name" value="GAL4"/>
    <property type="match status" value="1"/>
</dbReference>
<dbReference type="GO" id="GO:0001080">
    <property type="term" value="P:nitrogen catabolite activation of transcription from RNA polymerase II promoter"/>
    <property type="evidence" value="ECO:0007669"/>
    <property type="project" value="TreeGrafter"/>
</dbReference>
<protein>
    <recommendedName>
        <fullName evidence="7">Zn(2)-C6 fungal-type domain-containing protein</fullName>
    </recommendedName>
</protein>
<keyword evidence="1" id="KW-0479">Metal-binding</keyword>
<dbReference type="Proteomes" id="UP001149165">
    <property type="component" value="Unassembled WGS sequence"/>
</dbReference>
<dbReference type="PROSITE" id="PS00463">
    <property type="entry name" value="ZN2_CY6_FUNGAL_1"/>
    <property type="match status" value="1"/>
</dbReference>
<evidence type="ECO:0000313" key="9">
    <source>
        <dbReference type="Proteomes" id="UP001149165"/>
    </source>
</evidence>
<evidence type="ECO:0000256" key="3">
    <source>
        <dbReference type="ARBA" id="ARBA00023125"/>
    </source>
</evidence>
<feature type="region of interest" description="Disordered" evidence="6">
    <location>
        <begin position="1"/>
        <end position="21"/>
    </location>
</feature>
<dbReference type="CDD" id="cd12148">
    <property type="entry name" value="fungal_TF_MHR"/>
    <property type="match status" value="1"/>
</dbReference>
<dbReference type="Gene3D" id="4.10.240.10">
    <property type="entry name" value="Zn(2)-C6 fungal-type DNA-binding domain"/>
    <property type="match status" value="1"/>
</dbReference>
<keyword evidence="3" id="KW-0238">DNA-binding</keyword>
<dbReference type="GO" id="GO:0000981">
    <property type="term" value="F:DNA-binding transcription factor activity, RNA polymerase II-specific"/>
    <property type="evidence" value="ECO:0007669"/>
    <property type="project" value="InterPro"/>
</dbReference>
<dbReference type="GO" id="GO:0003677">
    <property type="term" value="F:DNA binding"/>
    <property type="evidence" value="ECO:0007669"/>
    <property type="project" value="UniProtKB-KW"/>
</dbReference>
<keyword evidence="5" id="KW-0539">Nucleus</keyword>
<evidence type="ECO:0000256" key="6">
    <source>
        <dbReference type="SAM" id="MobiDB-lite"/>
    </source>
</evidence>
<evidence type="ECO:0000256" key="2">
    <source>
        <dbReference type="ARBA" id="ARBA00023015"/>
    </source>
</evidence>
<dbReference type="AlphaFoldDB" id="A0A9W9ESV8"/>
<dbReference type="SMART" id="SM00906">
    <property type="entry name" value="Fungal_trans"/>
    <property type="match status" value="1"/>
</dbReference>
<dbReference type="InterPro" id="IPR001138">
    <property type="entry name" value="Zn2Cys6_DnaBD"/>
</dbReference>
<gene>
    <name evidence="8" type="ORF">N7456_010867</name>
</gene>
<dbReference type="InterPro" id="IPR050797">
    <property type="entry name" value="Carb_Metab_Trans_Reg"/>
</dbReference>
<dbReference type="InterPro" id="IPR007219">
    <property type="entry name" value="XnlR_reg_dom"/>
</dbReference>
<feature type="compositionally biased region" description="Low complexity" evidence="6">
    <location>
        <begin position="1"/>
        <end position="15"/>
    </location>
</feature>
<dbReference type="SUPFAM" id="SSF57701">
    <property type="entry name" value="Zn2/Cys6 DNA-binding domain"/>
    <property type="match status" value="1"/>
</dbReference>
<evidence type="ECO:0000256" key="5">
    <source>
        <dbReference type="ARBA" id="ARBA00023242"/>
    </source>
</evidence>
<evidence type="ECO:0000256" key="1">
    <source>
        <dbReference type="ARBA" id="ARBA00022723"/>
    </source>
</evidence>
<comment type="caution">
    <text evidence="8">The sequence shown here is derived from an EMBL/GenBank/DDBJ whole genome shotgun (WGS) entry which is preliminary data.</text>
</comment>
<dbReference type="GO" id="GO:0008270">
    <property type="term" value="F:zinc ion binding"/>
    <property type="evidence" value="ECO:0007669"/>
    <property type="project" value="InterPro"/>
</dbReference>
<dbReference type="Pfam" id="PF00172">
    <property type="entry name" value="Zn_clus"/>
    <property type="match status" value="1"/>
</dbReference>
<dbReference type="PANTHER" id="PTHR31668">
    <property type="entry name" value="GLUCOSE TRANSPORT TRANSCRIPTION REGULATOR RGT1-RELATED-RELATED"/>
    <property type="match status" value="1"/>
</dbReference>
<feature type="domain" description="Zn(2)-C6 fungal-type" evidence="7">
    <location>
        <begin position="26"/>
        <end position="57"/>
    </location>
</feature>
<keyword evidence="4" id="KW-0804">Transcription</keyword>
<sequence length="643" mass="71952">MDISASASASISNSNGRVYKSRKSRPCDFCRYRKVTCDMPHGPPCRRCTNKDQPCTFDDEPGPRKRTKMVDWFAELDAFQDAGSWAHVLPDGILEPGSENALGLGNGLNQEGMGFSVCEQHTQLSIHSPQSGSDLAIPSVSAYSSPDMQMSPQPVSVNVLPFDNPPLPGSDPPRVHSLENVPNAFSFYIGPTGVSDVHVLSNQPYDTENVSLPKVNGLRYRIVNSSVGDNNQYKPIPRTVFGITDHSLIDKAQPRLGSDGMEHAWTRLWNMVDTTAAWHLVQLFSRYIDPYFPIVSKSQIPPTPAEVKSIPLGLLTAMCATALPFIMYDETLYTLLLHPPQAEDLYQLCWLAVSQDLHAPSLATLQACLLLQQRLPTNMYLSDTAFAWTLMSTALSVAQTIGLHRDPTDWASVPAWERNVRRRLWWGLCITENWVAFTRGMPSHIHDDDYDVSALTQNDFEDCLSSQCLNTQTHIRHLAVLTSILSDIQKAFYSVKAASRTSNNLTHSLEVARPMRARLKEWREKLPVHLLPKFDPTVEFTAPQVADGLDGNGSLYLCYIVTHVAFLRALLRPLDQWPGMALRDPEKSEVIFNTAKAVIKGALVCVKEFVEFVEKLTGAQWNSFWHSCEYILRLLLEDKTLII</sequence>
<keyword evidence="9" id="KW-1185">Reference proteome</keyword>